<dbReference type="VEuPathDB" id="FungiDB:A1O7_05096"/>
<sequence>MEETSFEIVEYLVGALADRRKRLATIALKHLPCKTTPFLDLSCDTVLDADASLLTELLTKHNIAVPSSLHVPEGWNTIYHLLEDFYNTVDQSMTLKGCAEIFYNAGFHDIHRLDGRNKSLLMMQLISTHPKDVAQFHLWLISKGLRLDHKSHRLTELREQVPHSPAALYVSRNLTENICRHWISAFFSRRSRLLKNQWQKSLEDEEVCMLLKMLVDETVTDDCVCGCSLHGCSALTEIFKEAEHCVHGLARRGYIPEDYTVARGHFLKYLIEWLDRAKTDTREGFTTDVVRIMTFQRLLLTHTCCTWTKRYRSDDFVIFNAEDRDDIRAEESEDLAMLESLMEEFEEAFRELKLPLPEFLKQYWEPTMAEVMQPGVLDRDSAAKIAELGVVLQPIPTPNSGSTVPTIRRFRPGVNKDLSSPPGSAKTPTTNGQKHRRRNSC</sequence>
<dbReference type="RefSeq" id="XP_007757296.1">
    <property type="nucleotide sequence ID" value="XM_007759106.1"/>
</dbReference>
<comment type="caution">
    <text evidence="2">The sequence shown here is derived from an EMBL/GenBank/DDBJ whole genome shotgun (WGS) entry which is preliminary data.</text>
</comment>
<accession>W9VZ54</accession>
<name>W9VZ54_9EURO</name>
<keyword evidence="3" id="KW-1185">Reference proteome</keyword>
<protein>
    <submittedName>
        <fullName evidence="2">Uncharacterized protein</fullName>
    </submittedName>
</protein>
<dbReference type="Proteomes" id="UP000019473">
    <property type="component" value="Unassembled WGS sequence"/>
</dbReference>
<dbReference type="GeneID" id="19179681"/>
<evidence type="ECO:0000313" key="2">
    <source>
        <dbReference type="EMBL" id="EXJ60943.1"/>
    </source>
</evidence>
<dbReference type="OrthoDB" id="1577640at2759"/>
<organism evidence="2 3">
    <name type="scientific">Cladophialophora yegresii CBS 114405</name>
    <dbReference type="NCBI Taxonomy" id="1182544"/>
    <lineage>
        <taxon>Eukaryota</taxon>
        <taxon>Fungi</taxon>
        <taxon>Dikarya</taxon>
        <taxon>Ascomycota</taxon>
        <taxon>Pezizomycotina</taxon>
        <taxon>Eurotiomycetes</taxon>
        <taxon>Chaetothyriomycetidae</taxon>
        <taxon>Chaetothyriales</taxon>
        <taxon>Herpotrichiellaceae</taxon>
        <taxon>Cladophialophora</taxon>
    </lineage>
</organism>
<feature type="compositionally biased region" description="Polar residues" evidence="1">
    <location>
        <begin position="417"/>
        <end position="432"/>
    </location>
</feature>
<dbReference type="HOGENOM" id="CLU_621126_0_0_1"/>
<dbReference type="EMBL" id="AMGW01000003">
    <property type="protein sequence ID" value="EXJ60943.1"/>
    <property type="molecule type" value="Genomic_DNA"/>
</dbReference>
<feature type="region of interest" description="Disordered" evidence="1">
    <location>
        <begin position="399"/>
        <end position="441"/>
    </location>
</feature>
<evidence type="ECO:0000313" key="3">
    <source>
        <dbReference type="Proteomes" id="UP000019473"/>
    </source>
</evidence>
<dbReference type="eggNOG" id="ENOG502SM1I">
    <property type="taxonomic scope" value="Eukaryota"/>
</dbReference>
<proteinExistence type="predicted"/>
<evidence type="ECO:0000256" key="1">
    <source>
        <dbReference type="SAM" id="MobiDB-lite"/>
    </source>
</evidence>
<reference evidence="2 3" key="1">
    <citation type="submission" date="2013-03" db="EMBL/GenBank/DDBJ databases">
        <title>The Genome Sequence of Cladophialophora yegresii CBS 114405.</title>
        <authorList>
            <consortium name="The Broad Institute Genomics Platform"/>
            <person name="Cuomo C."/>
            <person name="de Hoog S."/>
            <person name="Gorbushina A."/>
            <person name="Walker B."/>
            <person name="Young S.K."/>
            <person name="Zeng Q."/>
            <person name="Gargeya S."/>
            <person name="Fitzgerald M."/>
            <person name="Haas B."/>
            <person name="Abouelleil A."/>
            <person name="Allen A.W."/>
            <person name="Alvarado L."/>
            <person name="Arachchi H.M."/>
            <person name="Berlin A.M."/>
            <person name="Chapman S.B."/>
            <person name="Gainer-Dewar J."/>
            <person name="Goldberg J."/>
            <person name="Griggs A."/>
            <person name="Gujja S."/>
            <person name="Hansen M."/>
            <person name="Howarth C."/>
            <person name="Imamovic A."/>
            <person name="Ireland A."/>
            <person name="Larimer J."/>
            <person name="McCowan C."/>
            <person name="Murphy C."/>
            <person name="Pearson M."/>
            <person name="Poon T.W."/>
            <person name="Priest M."/>
            <person name="Roberts A."/>
            <person name="Saif S."/>
            <person name="Shea T."/>
            <person name="Sisk P."/>
            <person name="Sykes S."/>
            <person name="Wortman J."/>
            <person name="Nusbaum C."/>
            <person name="Birren B."/>
        </authorList>
    </citation>
    <scope>NUCLEOTIDE SEQUENCE [LARGE SCALE GENOMIC DNA]</scope>
    <source>
        <strain evidence="2 3">CBS 114405</strain>
    </source>
</reference>
<dbReference type="AlphaFoldDB" id="W9VZ54"/>
<gene>
    <name evidence="2" type="ORF">A1O7_05096</name>
</gene>